<dbReference type="EMBL" id="CALNXK010000044">
    <property type="protein sequence ID" value="CAH3127940.1"/>
    <property type="molecule type" value="Genomic_DNA"/>
</dbReference>
<evidence type="ECO:0000313" key="3">
    <source>
        <dbReference type="Proteomes" id="UP001159405"/>
    </source>
</evidence>
<dbReference type="PANTHER" id="PTHR34605:SF6">
    <property type="entry name" value="TYR RECOMBINASE DOMAIN-CONTAINING PROTEIN"/>
    <property type="match status" value="1"/>
</dbReference>
<keyword evidence="1" id="KW-0233">DNA recombination</keyword>
<comment type="caution">
    <text evidence="2">The sequence shown here is derived from an EMBL/GenBank/DDBJ whole genome shotgun (WGS) entry which is preliminary data.</text>
</comment>
<dbReference type="Gene3D" id="1.10.443.10">
    <property type="entry name" value="Intergrase catalytic core"/>
    <property type="match status" value="1"/>
</dbReference>
<gene>
    <name evidence="2" type="ORF">PLOB_00033280</name>
</gene>
<dbReference type="InterPro" id="IPR052925">
    <property type="entry name" value="Phage_Integrase-like_Recomb"/>
</dbReference>
<evidence type="ECO:0008006" key="4">
    <source>
        <dbReference type="Google" id="ProtNLM"/>
    </source>
</evidence>
<dbReference type="Proteomes" id="UP001159405">
    <property type="component" value="Unassembled WGS sequence"/>
</dbReference>
<evidence type="ECO:0000313" key="2">
    <source>
        <dbReference type="EMBL" id="CAH3127940.1"/>
    </source>
</evidence>
<dbReference type="SUPFAM" id="SSF56349">
    <property type="entry name" value="DNA breaking-rejoining enzymes"/>
    <property type="match status" value="1"/>
</dbReference>
<evidence type="ECO:0000256" key="1">
    <source>
        <dbReference type="ARBA" id="ARBA00023172"/>
    </source>
</evidence>
<feature type="non-terminal residue" evidence="2">
    <location>
        <position position="131"/>
    </location>
</feature>
<keyword evidence="3" id="KW-1185">Reference proteome</keyword>
<organism evidence="2 3">
    <name type="scientific">Porites lobata</name>
    <dbReference type="NCBI Taxonomy" id="104759"/>
    <lineage>
        <taxon>Eukaryota</taxon>
        <taxon>Metazoa</taxon>
        <taxon>Cnidaria</taxon>
        <taxon>Anthozoa</taxon>
        <taxon>Hexacorallia</taxon>
        <taxon>Scleractinia</taxon>
        <taxon>Fungiina</taxon>
        <taxon>Poritidae</taxon>
        <taxon>Porites</taxon>
    </lineage>
</organism>
<sequence>MKKKPITTEIIRSILDIHDKKDANLKNLRIAALCSLAFAGFFRYDELCNIVPKHIEFHSDYIRIFVPRSKTDVYREGNFVFISASRSKYCPVGVLQRYLDLSGIDLCSSLPLFRPLVFHRSSSSYTLRSGK</sequence>
<proteinExistence type="predicted"/>
<protein>
    <recommendedName>
        <fullName evidence="4">Tyr recombinase domain-containing protein</fullName>
    </recommendedName>
</protein>
<dbReference type="InterPro" id="IPR013762">
    <property type="entry name" value="Integrase-like_cat_sf"/>
</dbReference>
<accession>A0ABN8NZD3</accession>
<reference evidence="2 3" key="1">
    <citation type="submission" date="2022-05" db="EMBL/GenBank/DDBJ databases">
        <authorList>
            <consortium name="Genoscope - CEA"/>
            <person name="William W."/>
        </authorList>
    </citation>
    <scope>NUCLEOTIDE SEQUENCE [LARGE SCALE GENOMIC DNA]</scope>
</reference>
<dbReference type="PANTHER" id="PTHR34605">
    <property type="entry name" value="PHAGE_INTEGRASE DOMAIN-CONTAINING PROTEIN"/>
    <property type="match status" value="1"/>
</dbReference>
<name>A0ABN8NZD3_9CNID</name>
<dbReference type="InterPro" id="IPR011010">
    <property type="entry name" value="DNA_brk_join_enz"/>
</dbReference>